<dbReference type="Proteomes" id="UP000034883">
    <property type="component" value="Chromosome"/>
</dbReference>
<keyword evidence="2" id="KW-1185">Reference proteome</keyword>
<dbReference type="PROSITE" id="PS51257">
    <property type="entry name" value="PROKAR_LIPOPROTEIN"/>
    <property type="match status" value="1"/>
</dbReference>
<evidence type="ECO:0000313" key="2">
    <source>
        <dbReference type="Proteomes" id="UP000034883"/>
    </source>
</evidence>
<dbReference type="KEGG" id="samy:DB32_000055"/>
<dbReference type="EMBL" id="CP011125">
    <property type="protein sequence ID" value="AKF02907.1"/>
    <property type="molecule type" value="Genomic_DNA"/>
</dbReference>
<protein>
    <submittedName>
        <fullName evidence="1">Uncharacterized protein</fullName>
    </submittedName>
</protein>
<accession>A0A0F6YEY1</accession>
<organism evidence="1 2">
    <name type="scientific">Sandaracinus amylolyticus</name>
    <dbReference type="NCBI Taxonomy" id="927083"/>
    <lineage>
        <taxon>Bacteria</taxon>
        <taxon>Pseudomonadati</taxon>
        <taxon>Myxococcota</taxon>
        <taxon>Polyangia</taxon>
        <taxon>Polyangiales</taxon>
        <taxon>Sandaracinaceae</taxon>
        <taxon>Sandaracinus</taxon>
    </lineage>
</organism>
<gene>
    <name evidence="1" type="ORF">DB32_000055</name>
</gene>
<reference evidence="1 2" key="1">
    <citation type="submission" date="2015-03" db="EMBL/GenBank/DDBJ databases">
        <title>Genome assembly of Sandaracinus amylolyticus DSM 53668.</title>
        <authorList>
            <person name="Sharma G."/>
            <person name="Subramanian S."/>
        </authorList>
    </citation>
    <scope>NUCLEOTIDE SEQUENCE [LARGE SCALE GENOMIC DNA]</scope>
    <source>
        <strain evidence="1 2">DSM 53668</strain>
    </source>
</reference>
<dbReference type="RefSeq" id="WP_053230400.1">
    <property type="nucleotide sequence ID" value="NZ_CP011125.1"/>
</dbReference>
<dbReference type="AlphaFoldDB" id="A0A0F6YEY1"/>
<sequence>MSKSGGTALRVIGCFALFAVVSACVGGIGLVVGRHAIATAIARGQLAERGVECDERFAVELAISLDALVVAPTRCTLASGVVTSVEVVEPVTVGIASGAPTRVEGGVARIDLRGDVGAGMRGSGWGAMLDALAIPERIGTMIAGFGQLAAAGAPPITMRSVEITRAGTPMITMSDLRTDGAQPLAVTVSRAELPVIAGPMGVRAQVALDAVRSSATRASATMDATLDVDASLPLVGTVDEQRAVSVMVEGLDTDVPRWSLR</sequence>
<name>A0A0F6YEY1_9BACT</name>
<evidence type="ECO:0000313" key="1">
    <source>
        <dbReference type="EMBL" id="AKF02907.1"/>
    </source>
</evidence>
<proteinExistence type="predicted"/>